<evidence type="ECO:0000256" key="3">
    <source>
        <dbReference type="ARBA" id="ARBA00022553"/>
    </source>
</evidence>
<dbReference type="SUPFAM" id="SSF55874">
    <property type="entry name" value="ATPase domain of HSP90 chaperone/DNA topoisomerase II/histidine kinase"/>
    <property type="match status" value="1"/>
</dbReference>
<comment type="subcellular location">
    <subcellularLocation>
        <location evidence="1">Cell membrane</location>
        <topology evidence="1">Multi-pass membrane protein</topology>
    </subcellularLocation>
</comment>
<dbReference type="InterPro" id="IPR050640">
    <property type="entry name" value="Bact_2-comp_sensor_kinase"/>
</dbReference>
<proteinExistence type="predicted"/>
<feature type="transmembrane region" description="Helical" evidence="7">
    <location>
        <begin position="12"/>
        <end position="34"/>
    </location>
</feature>
<keyword evidence="7" id="KW-0812">Transmembrane</keyword>
<evidence type="ECO:0000259" key="8">
    <source>
        <dbReference type="PROSITE" id="PS50885"/>
    </source>
</evidence>
<dbReference type="Pfam" id="PF06580">
    <property type="entry name" value="His_kinase"/>
    <property type="match status" value="1"/>
</dbReference>
<feature type="domain" description="HAMP" evidence="8">
    <location>
        <begin position="306"/>
        <end position="361"/>
    </location>
</feature>
<keyword evidence="3" id="KW-0597">Phosphoprotein</keyword>
<keyword evidence="4 9" id="KW-0808">Transferase</keyword>
<keyword evidence="2" id="KW-1003">Cell membrane</keyword>
<dbReference type="Pfam" id="PF02518">
    <property type="entry name" value="HATPase_c"/>
    <property type="match status" value="1"/>
</dbReference>
<dbReference type="Gene3D" id="6.10.340.10">
    <property type="match status" value="1"/>
</dbReference>
<dbReference type="GO" id="GO:0004673">
    <property type="term" value="F:protein histidine kinase activity"/>
    <property type="evidence" value="ECO:0007669"/>
    <property type="project" value="UniProtKB-EC"/>
</dbReference>
<accession>A0ABT6TQ66</accession>
<dbReference type="InterPro" id="IPR003660">
    <property type="entry name" value="HAMP_dom"/>
</dbReference>
<dbReference type="RefSeq" id="WP_282911667.1">
    <property type="nucleotide sequence ID" value="NZ_JAGRPV010000001.1"/>
</dbReference>
<evidence type="ECO:0000313" key="10">
    <source>
        <dbReference type="Proteomes" id="UP001161691"/>
    </source>
</evidence>
<sequence>MVKWSEMNTLRNQIFAAFTLTMIVVLTFAGIYIYGQVSDLLRGSAEKHIQQTAVQANGRLDALLDQIDSLTTQVATNDYVQKLLLQEADGVRAAFAQRQSLLQIASTYMAYSTGIRSMELYARDYRRLFPLDQTSLNARVSQEMIWQTDRVKGRLVWFGLDPAQPDTVLAMRRISLIDRGYAAGGYLAVRLSRDYFEMNEQATGEGETRGDDEYMLLADGQGAPITSDLTAEEAKEVLAQTGSTVSVGGEELLSVRQQSRTTGWTLVLLTPVRASTEGISVLRTAILVSIGIGAVAFLLLTLLLSTLITRPMLKLMRTMRGARLGGLKQNLSPSPTIASLEIRELNNTYNQMVTHMNELIQVVYEKEITQSRTELKALQAQINPHFLFNTLEAFYWSLEDKGDEELAGIVVAMSGLFRYVIGGAGGDDEWVTARDELEHAQRYLQIMKMRLIDRLVWHIAADEGLMHVPIPKLIIQPLVENAILHGVESRIGPGSVTIQVSSDKPGIATIAVIDDGLGMDEETLAKLLQKIDGGSRQPSSKKGAGVAMSNVQRRLKLYYPDAAGAGSGLHIESKAGVGTIVRFDITIPPGGVEPL</sequence>
<dbReference type="InterPro" id="IPR003594">
    <property type="entry name" value="HATPase_dom"/>
</dbReference>
<dbReference type="EC" id="2.7.13.3" evidence="9"/>
<dbReference type="EMBL" id="JAGRPV010000001">
    <property type="protein sequence ID" value="MDI4648997.1"/>
    <property type="molecule type" value="Genomic_DNA"/>
</dbReference>
<comment type="caution">
    <text evidence="9">The sequence shown here is derived from an EMBL/GenBank/DDBJ whole genome shotgun (WGS) entry which is preliminary data.</text>
</comment>
<dbReference type="PANTHER" id="PTHR34220">
    <property type="entry name" value="SENSOR HISTIDINE KINASE YPDA"/>
    <property type="match status" value="1"/>
</dbReference>
<dbReference type="Gene3D" id="3.30.565.10">
    <property type="entry name" value="Histidine kinase-like ATPase, C-terminal domain"/>
    <property type="match status" value="1"/>
</dbReference>
<gene>
    <name evidence="9" type="ORF">KB449_28930</name>
</gene>
<evidence type="ECO:0000256" key="6">
    <source>
        <dbReference type="ARBA" id="ARBA00023136"/>
    </source>
</evidence>
<evidence type="ECO:0000313" key="9">
    <source>
        <dbReference type="EMBL" id="MDI4648997.1"/>
    </source>
</evidence>
<protein>
    <submittedName>
        <fullName evidence="9">Sensor histidine kinase</fullName>
        <ecNumber evidence="9">2.7.13.3</ecNumber>
    </submittedName>
</protein>
<keyword evidence="10" id="KW-1185">Reference proteome</keyword>
<evidence type="ECO:0000256" key="2">
    <source>
        <dbReference type="ARBA" id="ARBA00022475"/>
    </source>
</evidence>
<evidence type="ECO:0000256" key="1">
    <source>
        <dbReference type="ARBA" id="ARBA00004651"/>
    </source>
</evidence>
<dbReference type="SMART" id="SM00304">
    <property type="entry name" value="HAMP"/>
    <property type="match status" value="1"/>
</dbReference>
<dbReference type="InterPro" id="IPR010559">
    <property type="entry name" value="Sig_transdc_His_kin_internal"/>
</dbReference>
<reference evidence="9" key="1">
    <citation type="submission" date="2023-04" db="EMBL/GenBank/DDBJ databases">
        <title>Comparative genomic analysis of Cohnella hashimotonis sp. nov., isolated from the International Space Station.</title>
        <authorList>
            <person name="Venkateswaran K."/>
            <person name="Simpson A."/>
        </authorList>
    </citation>
    <scope>NUCLEOTIDE SEQUENCE</scope>
    <source>
        <strain evidence="9">F6_2S_P_1</strain>
    </source>
</reference>
<organism evidence="9 10">
    <name type="scientific">Cohnella hashimotonis</name>
    <dbReference type="NCBI Taxonomy" id="2826895"/>
    <lineage>
        <taxon>Bacteria</taxon>
        <taxon>Bacillati</taxon>
        <taxon>Bacillota</taxon>
        <taxon>Bacilli</taxon>
        <taxon>Bacillales</taxon>
        <taxon>Paenibacillaceae</taxon>
        <taxon>Cohnella</taxon>
    </lineage>
</organism>
<name>A0ABT6TQ66_9BACL</name>
<keyword evidence="5 9" id="KW-0418">Kinase</keyword>
<evidence type="ECO:0000256" key="4">
    <source>
        <dbReference type="ARBA" id="ARBA00022679"/>
    </source>
</evidence>
<dbReference type="PANTHER" id="PTHR34220:SF7">
    <property type="entry name" value="SENSOR HISTIDINE KINASE YPDA"/>
    <property type="match status" value="1"/>
</dbReference>
<dbReference type="Proteomes" id="UP001161691">
    <property type="component" value="Unassembled WGS sequence"/>
</dbReference>
<feature type="transmembrane region" description="Helical" evidence="7">
    <location>
        <begin position="285"/>
        <end position="309"/>
    </location>
</feature>
<evidence type="ECO:0000256" key="5">
    <source>
        <dbReference type="ARBA" id="ARBA00022777"/>
    </source>
</evidence>
<keyword evidence="6 7" id="KW-0472">Membrane</keyword>
<evidence type="ECO:0000256" key="7">
    <source>
        <dbReference type="SAM" id="Phobius"/>
    </source>
</evidence>
<dbReference type="PROSITE" id="PS50885">
    <property type="entry name" value="HAMP"/>
    <property type="match status" value="1"/>
</dbReference>
<keyword evidence="7" id="KW-1133">Transmembrane helix</keyword>
<dbReference type="InterPro" id="IPR036890">
    <property type="entry name" value="HATPase_C_sf"/>
</dbReference>